<dbReference type="InterPro" id="IPR036322">
    <property type="entry name" value="WD40_repeat_dom_sf"/>
</dbReference>
<dbReference type="EMBL" id="JAUEDM010000005">
    <property type="protein sequence ID" value="KAK3315933.1"/>
    <property type="molecule type" value="Genomic_DNA"/>
</dbReference>
<evidence type="ECO:0000313" key="1">
    <source>
        <dbReference type="EMBL" id="KAK3315933.1"/>
    </source>
</evidence>
<dbReference type="InterPro" id="IPR015943">
    <property type="entry name" value="WD40/YVTN_repeat-like_dom_sf"/>
</dbReference>
<reference evidence="1" key="1">
    <citation type="journal article" date="2023" name="Mol. Phylogenet. Evol.">
        <title>Genome-scale phylogeny and comparative genomics of the fungal order Sordariales.</title>
        <authorList>
            <person name="Hensen N."/>
            <person name="Bonometti L."/>
            <person name="Westerberg I."/>
            <person name="Brannstrom I.O."/>
            <person name="Guillou S."/>
            <person name="Cros-Aarteil S."/>
            <person name="Calhoun S."/>
            <person name="Haridas S."/>
            <person name="Kuo A."/>
            <person name="Mondo S."/>
            <person name="Pangilinan J."/>
            <person name="Riley R."/>
            <person name="LaButti K."/>
            <person name="Andreopoulos B."/>
            <person name="Lipzen A."/>
            <person name="Chen C."/>
            <person name="Yan M."/>
            <person name="Daum C."/>
            <person name="Ng V."/>
            <person name="Clum A."/>
            <person name="Steindorff A."/>
            <person name="Ohm R.A."/>
            <person name="Martin F."/>
            <person name="Silar P."/>
            <person name="Natvig D.O."/>
            <person name="Lalanne C."/>
            <person name="Gautier V."/>
            <person name="Ament-Velasquez S.L."/>
            <person name="Kruys A."/>
            <person name="Hutchinson M.I."/>
            <person name="Powell A.J."/>
            <person name="Barry K."/>
            <person name="Miller A.N."/>
            <person name="Grigoriev I.V."/>
            <person name="Debuchy R."/>
            <person name="Gladieux P."/>
            <person name="Hiltunen Thoren M."/>
            <person name="Johannesson H."/>
        </authorList>
    </citation>
    <scope>NUCLEOTIDE SEQUENCE</scope>
    <source>
        <strain evidence="1">CBS 118394</strain>
    </source>
</reference>
<dbReference type="SUPFAM" id="SSF50978">
    <property type="entry name" value="WD40 repeat-like"/>
    <property type="match status" value="1"/>
</dbReference>
<dbReference type="AlphaFoldDB" id="A0AAE0M226"/>
<accession>A0AAE0M226</accession>
<sequence>MGAISVWNFPRLNLVYRLINDSGLIADMAFSPAGHRVYEIRVSVCNVWEPATLVRADEQDMERQIIVGGTTIVTEPTVSHFDGGGQLVTALALDSKGQYYCCGREDGKLGIHDAVSGKRLRKVYGHWTSSTVIVLAWSESGKYMVSCDDGAFVIAKRLQVKEGGIWGVFPVLDRRLEENVSQFLFSAGEQSLLVSTPTADYVWDLKAKEEMKYQQWPERQSRWWIQHPSQKHVLVWINPSEIRCCKWPALELIGDSLPTSSSECLSASAVMSHRRSPSQHSSHSHAEHVRRVFWAAIAGYEQSIVYATLPDHGSWTMSCLSHSNLHIESIDATHFLTHGVEPSQSARRRCVEGVADQVKHLLGLFKTSIVFLDHDCWVCTWDMQDGSGQVLRHFFIPKDWLNASTAHMTVANSYGALFCLRYGDVAIVRNGIRI</sequence>
<keyword evidence="2" id="KW-1185">Reference proteome</keyword>
<name>A0AAE0M226_9PEZI</name>
<evidence type="ECO:0000313" key="2">
    <source>
        <dbReference type="Proteomes" id="UP001283341"/>
    </source>
</evidence>
<dbReference type="Gene3D" id="2.130.10.10">
    <property type="entry name" value="YVTN repeat-like/Quinoprotein amine dehydrogenase"/>
    <property type="match status" value="1"/>
</dbReference>
<dbReference type="Proteomes" id="UP001283341">
    <property type="component" value="Unassembled WGS sequence"/>
</dbReference>
<reference evidence="1" key="2">
    <citation type="submission" date="2023-06" db="EMBL/GenBank/DDBJ databases">
        <authorList>
            <consortium name="Lawrence Berkeley National Laboratory"/>
            <person name="Haridas S."/>
            <person name="Hensen N."/>
            <person name="Bonometti L."/>
            <person name="Westerberg I."/>
            <person name="Brannstrom I.O."/>
            <person name="Guillou S."/>
            <person name="Cros-Aarteil S."/>
            <person name="Calhoun S."/>
            <person name="Kuo A."/>
            <person name="Mondo S."/>
            <person name="Pangilinan J."/>
            <person name="Riley R."/>
            <person name="Labutti K."/>
            <person name="Andreopoulos B."/>
            <person name="Lipzen A."/>
            <person name="Chen C."/>
            <person name="Yanf M."/>
            <person name="Daum C."/>
            <person name="Ng V."/>
            <person name="Clum A."/>
            <person name="Steindorff A."/>
            <person name="Ohm R."/>
            <person name="Martin F."/>
            <person name="Silar P."/>
            <person name="Natvig D."/>
            <person name="Lalanne C."/>
            <person name="Gautier V."/>
            <person name="Ament-Velasquez S.L."/>
            <person name="Kruys A."/>
            <person name="Hutchinson M.I."/>
            <person name="Powell A.J."/>
            <person name="Barry K."/>
            <person name="Miller A.N."/>
            <person name="Grigoriev I.V."/>
            <person name="Debuchy R."/>
            <person name="Gladieux P."/>
            <person name="Thoren M.H."/>
            <person name="Johannesson H."/>
        </authorList>
    </citation>
    <scope>NUCLEOTIDE SEQUENCE</scope>
    <source>
        <strain evidence="1">CBS 118394</strain>
    </source>
</reference>
<gene>
    <name evidence="1" type="ORF">B0H66DRAFT_604239</name>
</gene>
<organism evidence="1 2">
    <name type="scientific">Apodospora peruviana</name>
    <dbReference type="NCBI Taxonomy" id="516989"/>
    <lineage>
        <taxon>Eukaryota</taxon>
        <taxon>Fungi</taxon>
        <taxon>Dikarya</taxon>
        <taxon>Ascomycota</taxon>
        <taxon>Pezizomycotina</taxon>
        <taxon>Sordariomycetes</taxon>
        <taxon>Sordariomycetidae</taxon>
        <taxon>Sordariales</taxon>
        <taxon>Lasiosphaeriaceae</taxon>
        <taxon>Apodospora</taxon>
    </lineage>
</organism>
<proteinExistence type="predicted"/>
<protein>
    <submittedName>
        <fullName evidence="1">Uncharacterized protein</fullName>
    </submittedName>
</protein>
<comment type="caution">
    <text evidence="1">The sequence shown here is derived from an EMBL/GenBank/DDBJ whole genome shotgun (WGS) entry which is preliminary data.</text>
</comment>